<keyword evidence="2" id="KW-1015">Disulfide bond</keyword>
<dbReference type="Gene3D" id="2.60.120.200">
    <property type="match status" value="2"/>
</dbReference>
<evidence type="ECO:0000256" key="3">
    <source>
        <dbReference type="SAM" id="MobiDB-lite"/>
    </source>
</evidence>
<evidence type="ECO:0000313" key="7">
    <source>
        <dbReference type="Proteomes" id="UP000663828"/>
    </source>
</evidence>
<dbReference type="InterPro" id="IPR013320">
    <property type="entry name" value="ConA-like_dom_sf"/>
</dbReference>
<evidence type="ECO:0000259" key="5">
    <source>
        <dbReference type="SMART" id="SM00560"/>
    </source>
</evidence>
<dbReference type="SUPFAM" id="SSF49899">
    <property type="entry name" value="Concanavalin A-like lectins/glucanases"/>
    <property type="match status" value="2"/>
</dbReference>
<dbReference type="AlphaFoldDB" id="A0A814BCH0"/>
<keyword evidence="7" id="KW-1185">Reference proteome</keyword>
<keyword evidence="1" id="KW-0732">Signal</keyword>
<keyword evidence="4" id="KW-0472">Membrane</keyword>
<name>A0A814BCH0_ADIRI</name>
<dbReference type="Proteomes" id="UP000663828">
    <property type="component" value="Unassembled WGS sequence"/>
</dbReference>
<dbReference type="SMART" id="SM00560">
    <property type="entry name" value="LamGL"/>
    <property type="match status" value="1"/>
</dbReference>
<reference evidence="6" key="1">
    <citation type="submission" date="2021-02" db="EMBL/GenBank/DDBJ databases">
        <authorList>
            <person name="Nowell W R."/>
        </authorList>
    </citation>
    <scope>NUCLEOTIDE SEQUENCE</scope>
</reference>
<feature type="compositionally biased region" description="Polar residues" evidence="3">
    <location>
        <begin position="32"/>
        <end position="43"/>
    </location>
</feature>
<evidence type="ECO:0000256" key="2">
    <source>
        <dbReference type="ARBA" id="ARBA00023157"/>
    </source>
</evidence>
<feature type="transmembrane region" description="Helical" evidence="4">
    <location>
        <begin position="90"/>
        <end position="114"/>
    </location>
</feature>
<organism evidence="6 7">
    <name type="scientific">Adineta ricciae</name>
    <name type="common">Rotifer</name>
    <dbReference type="NCBI Taxonomy" id="249248"/>
    <lineage>
        <taxon>Eukaryota</taxon>
        <taxon>Metazoa</taxon>
        <taxon>Spiralia</taxon>
        <taxon>Gnathifera</taxon>
        <taxon>Rotifera</taxon>
        <taxon>Eurotatoria</taxon>
        <taxon>Bdelloidea</taxon>
        <taxon>Adinetida</taxon>
        <taxon>Adinetidae</taxon>
        <taxon>Adineta</taxon>
    </lineage>
</organism>
<sequence>MAAVQRVPKKKPVHAAYVPSEERRQVYDGNQVDPTTGTDKSATDTIVPNQAQSQLSHTHTKLKATKKLNKFIQPSCYRQLTSNQKLASKLILATLCLVILASIAVFPPIVLLVINRTTPPPTTTSIYPCSSATCIGQKTSNLVTTAVILYPFDGNANDSNGRFNGVLYGAPTYVAQSYVGTSALNLNSASSQYIQISGIKFEKQSFTLETWLFLSASSVVGAFGIFSHCDSNFVCLGISLINGRFILSFDSMNNNNKTLVGTRLVSIREWMHLTVMYDATLYQQTVYVNGHIDAVSKGIILPYLGNSTNAATNIGRSRSLSTGVIYFQGRIDHFKVFIGITRTVCQIFNDATLTAYYPFDSDSILNDSSVNRFNGVASNTTIISGGRHAHAISFTSSTSYFQAQAFPVIRNISNTNPPFTFSLWVNPTSYVGGGSLVHISNLPSGAGFLCYDLLAFTLTGALVVQYMETSFTVTSLQGPVLPINTWSHIAVIYSRSDGVRLLINGQIYVTSSPVTIPQYIARWEVPLYITLCNNSPLGPAGGVTCQSGSIAIASGSFIGAVDDFRLYNRELNTQELCALVNI</sequence>
<protein>
    <recommendedName>
        <fullName evidence="5">LamG-like jellyroll fold domain-containing protein</fullName>
    </recommendedName>
</protein>
<comment type="caution">
    <text evidence="6">The sequence shown here is derived from an EMBL/GenBank/DDBJ whole genome shotgun (WGS) entry which is preliminary data.</text>
</comment>
<evidence type="ECO:0000313" key="6">
    <source>
        <dbReference type="EMBL" id="CAF0925079.1"/>
    </source>
</evidence>
<keyword evidence="4" id="KW-0812">Transmembrane</keyword>
<evidence type="ECO:0000256" key="4">
    <source>
        <dbReference type="SAM" id="Phobius"/>
    </source>
</evidence>
<feature type="domain" description="LamG-like jellyroll fold" evidence="5">
    <location>
        <begin position="204"/>
        <end position="343"/>
    </location>
</feature>
<evidence type="ECO:0000256" key="1">
    <source>
        <dbReference type="ARBA" id="ARBA00022729"/>
    </source>
</evidence>
<gene>
    <name evidence="6" type="ORF">XAT740_LOCUS9255</name>
</gene>
<keyword evidence="4" id="KW-1133">Transmembrane helix</keyword>
<dbReference type="InterPro" id="IPR006558">
    <property type="entry name" value="LamG-like"/>
</dbReference>
<proteinExistence type="predicted"/>
<dbReference type="Pfam" id="PF13385">
    <property type="entry name" value="Laminin_G_3"/>
    <property type="match status" value="2"/>
</dbReference>
<dbReference type="EMBL" id="CAJNOR010000474">
    <property type="protein sequence ID" value="CAF0925079.1"/>
    <property type="molecule type" value="Genomic_DNA"/>
</dbReference>
<feature type="region of interest" description="Disordered" evidence="3">
    <location>
        <begin position="1"/>
        <end position="43"/>
    </location>
</feature>
<accession>A0A814BCH0</accession>